<gene>
    <name evidence="4" type="ORF">S01H1_21845</name>
</gene>
<reference evidence="4" key="1">
    <citation type="journal article" date="2014" name="Front. Microbiol.">
        <title>High frequency of phylogenetically diverse reductive dehalogenase-homologous genes in deep subseafloor sedimentary metagenomes.</title>
        <authorList>
            <person name="Kawai M."/>
            <person name="Futagami T."/>
            <person name="Toyoda A."/>
            <person name="Takaki Y."/>
            <person name="Nishi S."/>
            <person name="Hori S."/>
            <person name="Arai W."/>
            <person name="Tsubouchi T."/>
            <person name="Morono Y."/>
            <person name="Uchiyama I."/>
            <person name="Ito T."/>
            <person name="Fujiyama A."/>
            <person name="Inagaki F."/>
            <person name="Takami H."/>
        </authorList>
    </citation>
    <scope>NUCLEOTIDE SEQUENCE</scope>
    <source>
        <strain evidence="4">Expedition CK06-06</strain>
    </source>
</reference>
<name>X0TXD7_9ZZZZ</name>
<dbReference type="InterPro" id="IPR018484">
    <property type="entry name" value="FGGY_N"/>
</dbReference>
<feature type="domain" description="Carbohydrate kinase FGGY N-terminal" evidence="3">
    <location>
        <begin position="6"/>
        <end position="172"/>
    </location>
</feature>
<dbReference type="PANTHER" id="PTHR43095">
    <property type="entry name" value="SUGAR KINASE"/>
    <property type="match status" value="1"/>
</dbReference>
<dbReference type="EMBL" id="BARS01012194">
    <property type="protein sequence ID" value="GAF97929.1"/>
    <property type="molecule type" value="Genomic_DNA"/>
</dbReference>
<dbReference type="Pfam" id="PF00370">
    <property type="entry name" value="FGGY_N"/>
    <property type="match status" value="1"/>
</dbReference>
<evidence type="ECO:0000259" key="3">
    <source>
        <dbReference type="Pfam" id="PF00370"/>
    </source>
</evidence>
<dbReference type="InterPro" id="IPR043129">
    <property type="entry name" value="ATPase_NBD"/>
</dbReference>
<dbReference type="GO" id="GO:0005975">
    <property type="term" value="P:carbohydrate metabolic process"/>
    <property type="evidence" value="ECO:0007669"/>
    <property type="project" value="InterPro"/>
</dbReference>
<accession>X0TXD7</accession>
<dbReference type="SUPFAM" id="SSF53067">
    <property type="entry name" value="Actin-like ATPase domain"/>
    <property type="match status" value="1"/>
</dbReference>
<evidence type="ECO:0000256" key="2">
    <source>
        <dbReference type="ARBA" id="ARBA00022777"/>
    </source>
</evidence>
<evidence type="ECO:0000256" key="1">
    <source>
        <dbReference type="ARBA" id="ARBA00022679"/>
    </source>
</evidence>
<feature type="non-terminal residue" evidence="4">
    <location>
        <position position="173"/>
    </location>
</feature>
<dbReference type="InterPro" id="IPR050406">
    <property type="entry name" value="FGGY_Carb_Kinase"/>
</dbReference>
<protein>
    <recommendedName>
        <fullName evidence="3">Carbohydrate kinase FGGY N-terminal domain-containing protein</fullName>
    </recommendedName>
</protein>
<proteinExistence type="predicted"/>
<keyword evidence="1" id="KW-0808">Transferase</keyword>
<comment type="caution">
    <text evidence="4">The sequence shown here is derived from an EMBL/GenBank/DDBJ whole genome shotgun (WGS) entry which is preliminary data.</text>
</comment>
<dbReference type="Gene3D" id="3.30.420.40">
    <property type="match status" value="1"/>
</dbReference>
<organism evidence="4">
    <name type="scientific">marine sediment metagenome</name>
    <dbReference type="NCBI Taxonomy" id="412755"/>
    <lineage>
        <taxon>unclassified sequences</taxon>
        <taxon>metagenomes</taxon>
        <taxon>ecological metagenomes</taxon>
    </lineage>
</organism>
<sequence length="173" mass="19776">MNKKSYILAIDIGTSSLKAGLFNKSYQLFVVRQAEYSYHSFGMCVQIEPEEIWKAFLKVMDGLRDYLSQVEMVVPCVFSPALIALDEDGNALYPAIIHWDRRSVKQAKEALTKVGKEKFLSIAGNIPYPGGISVTSLLWLKEKEKRIFEKAFKFGHMNTFFVKRLTGRWSIDP</sequence>
<dbReference type="GO" id="GO:0016301">
    <property type="term" value="F:kinase activity"/>
    <property type="evidence" value="ECO:0007669"/>
    <property type="project" value="UniProtKB-KW"/>
</dbReference>
<evidence type="ECO:0000313" key="4">
    <source>
        <dbReference type="EMBL" id="GAF97929.1"/>
    </source>
</evidence>
<dbReference type="AlphaFoldDB" id="X0TXD7"/>
<keyword evidence="2" id="KW-0418">Kinase</keyword>
<dbReference type="PANTHER" id="PTHR43095:SF2">
    <property type="entry name" value="GLUCONOKINASE"/>
    <property type="match status" value="1"/>
</dbReference>